<gene>
    <name evidence="8" type="primary">LOC108676298</name>
</gene>
<evidence type="ECO:0000256" key="1">
    <source>
        <dbReference type="ARBA" id="ARBA00004123"/>
    </source>
</evidence>
<dbReference type="InterPro" id="IPR037197">
    <property type="entry name" value="WWE_dom_sf"/>
</dbReference>
<keyword evidence="4" id="KW-0520">NAD</keyword>
<name>A0A8B7P1F1_HYAAZ</name>
<dbReference type="InterPro" id="IPR051712">
    <property type="entry name" value="ARTD-AVP"/>
</dbReference>
<dbReference type="InterPro" id="IPR012317">
    <property type="entry name" value="Poly(ADP-ribose)pol_cat_dom"/>
</dbReference>
<protein>
    <recommendedName>
        <fullName evidence="4">Poly [ADP-ribose] polymerase</fullName>
        <shortName evidence="4">PARP</shortName>
        <ecNumber evidence="4">2.4.2.-</ecNumber>
    </recommendedName>
</protein>
<dbReference type="Pfam" id="PF02825">
    <property type="entry name" value="WWE"/>
    <property type="match status" value="2"/>
</dbReference>
<dbReference type="KEGG" id="hazt:108676298"/>
<dbReference type="PANTHER" id="PTHR45740">
    <property type="entry name" value="POLY [ADP-RIBOSE] POLYMERASE"/>
    <property type="match status" value="1"/>
</dbReference>
<keyword evidence="4" id="KW-0328">Glycosyltransferase</keyword>
<evidence type="ECO:0000256" key="4">
    <source>
        <dbReference type="RuleBase" id="RU362114"/>
    </source>
</evidence>
<dbReference type="Proteomes" id="UP000694843">
    <property type="component" value="Unplaced"/>
</dbReference>
<dbReference type="AlphaFoldDB" id="A0A8B7P1F1"/>
<dbReference type="Pfam" id="PF00644">
    <property type="entry name" value="PARP"/>
    <property type="match status" value="1"/>
</dbReference>
<evidence type="ECO:0000259" key="5">
    <source>
        <dbReference type="PROSITE" id="PS50918"/>
    </source>
</evidence>
<evidence type="ECO:0000313" key="8">
    <source>
        <dbReference type="RefSeq" id="XP_018019848.1"/>
    </source>
</evidence>
<feature type="domain" description="WWE" evidence="5">
    <location>
        <begin position="128"/>
        <end position="209"/>
    </location>
</feature>
<dbReference type="GO" id="GO:1990404">
    <property type="term" value="F:NAD+-protein mono-ADP-ribosyltransferase activity"/>
    <property type="evidence" value="ECO:0007669"/>
    <property type="project" value="TreeGrafter"/>
</dbReference>
<dbReference type="GO" id="GO:0003950">
    <property type="term" value="F:NAD+ poly-ADP-ribosyltransferase activity"/>
    <property type="evidence" value="ECO:0007669"/>
    <property type="project" value="UniProtKB-UniRule"/>
</dbReference>
<dbReference type="Gene3D" id="3.30.720.50">
    <property type="match status" value="2"/>
</dbReference>
<dbReference type="PROSITE" id="PS50918">
    <property type="entry name" value="WWE"/>
    <property type="match status" value="2"/>
</dbReference>
<dbReference type="PROSITE" id="PS51059">
    <property type="entry name" value="PARP_CATALYTIC"/>
    <property type="match status" value="1"/>
</dbReference>
<dbReference type="OrthoDB" id="6133115at2759"/>
<dbReference type="InterPro" id="IPR004170">
    <property type="entry name" value="WWE_dom"/>
</dbReference>
<proteinExistence type="inferred from homology"/>
<keyword evidence="7" id="KW-1185">Reference proteome</keyword>
<organism evidence="7 8">
    <name type="scientific">Hyalella azteca</name>
    <name type="common">Amphipod</name>
    <dbReference type="NCBI Taxonomy" id="294128"/>
    <lineage>
        <taxon>Eukaryota</taxon>
        <taxon>Metazoa</taxon>
        <taxon>Ecdysozoa</taxon>
        <taxon>Arthropoda</taxon>
        <taxon>Crustacea</taxon>
        <taxon>Multicrustacea</taxon>
        <taxon>Malacostraca</taxon>
        <taxon>Eumalacostraca</taxon>
        <taxon>Peracarida</taxon>
        <taxon>Amphipoda</taxon>
        <taxon>Senticaudata</taxon>
        <taxon>Talitrida</taxon>
        <taxon>Talitroidea</taxon>
        <taxon>Hyalellidae</taxon>
        <taxon>Hyalella</taxon>
    </lineage>
</organism>
<dbReference type="RefSeq" id="XP_018019848.1">
    <property type="nucleotide sequence ID" value="XM_018164359.1"/>
</dbReference>
<evidence type="ECO:0000256" key="2">
    <source>
        <dbReference type="ARBA" id="ARBA00023242"/>
    </source>
</evidence>
<dbReference type="GeneID" id="108676298"/>
<reference evidence="8" key="1">
    <citation type="submission" date="2025-08" db="UniProtKB">
        <authorList>
            <consortium name="RefSeq"/>
        </authorList>
    </citation>
    <scope>IDENTIFICATION</scope>
    <source>
        <tissue evidence="8">Whole organism</tissue>
    </source>
</reference>
<accession>A0A8B7P1F1</accession>
<keyword evidence="2" id="KW-0539">Nucleus</keyword>
<dbReference type="SUPFAM" id="SSF56399">
    <property type="entry name" value="ADP-ribosylation"/>
    <property type="match status" value="1"/>
</dbReference>
<comment type="similarity">
    <text evidence="3">Belongs to the ARTD/PARP family.</text>
</comment>
<evidence type="ECO:0000259" key="6">
    <source>
        <dbReference type="PROSITE" id="PS51059"/>
    </source>
</evidence>
<dbReference type="GO" id="GO:0005634">
    <property type="term" value="C:nucleus"/>
    <property type="evidence" value="ECO:0007669"/>
    <property type="project" value="UniProtKB-SubCell"/>
</dbReference>
<keyword evidence="4" id="KW-0808">Transferase</keyword>
<evidence type="ECO:0000256" key="3">
    <source>
        <dbReference type="ARBA" id="ARBA00024347"/>
    </source>
</evidence>
<dbReference type="EC" id="2.4.2.-" evidence="4"/>
<dbReference type="PANTHER" id="PTHR45740:SF14">
    <property type="entry name" value="NOVEL PROTEIN"/>
    <property type="match status" value="1"/>
</dbReference>
<feature type="domain" description="PARP catalytic" evidence="6">
    <location>
        <begin position="223"/>
        <end position="384"/>
    </location>
</feature>
<feature type="domain" description="WWE" evidence="5">
    <location>
        <begin position="32"/>
        <end position="121"/>
    </location>
</feature>
<sequence>MGQKNSSTVGMTNFAEETNKVMSALSSLMQDNDDNDDKFPSDEYEWFFLDQNNTWTKYGHASSGNDASTVPSQGSDDIEKHYQSRPDQLMSIKSRQHSYELNFKTMIQTNLSTKVQRPMRRTIKNSGSNGGNIVSVKLNYEWFFKEDNGSWVKIGSKGDSDVTSAIENHYQTNPTTKFKFTAGNQSYLLDFTNMTQTNTTTGKVRNVYRRENITSMQGATSGSANAASYQAFNDIPKGQAYSVTTLKPNQTEYDKILSLLRSHIPNCNPIAIHKILNPYLKRAFYNNKAKLENRFPDVKYKDEWLFHGTDSANVKPILEDNFDWRLHGTNVGQLYGQGAYFSNNAAMSRKYGNAIFICGVLVGLTALGDKETIRPPKDKFVPSA</sequence>
<dbReference type="Gene3D" id="3.90.228.10">
    <property type="match status" value="1"/>
</dbReference>
<comment type="subcellular location">
    <subcellularLocation>
        <location evidence="1">Nucleus</location>
    </subcellularLocation>
</comment>
<dbReference type="SUPFAM" id="SSF117839">
    <property type="entry name" value="WWE domain"/>
    <property type="match status" value="2"/>
</dbReference>
<dbReference type="OMA" id="YNTEKRC"/>
<evidence type="ECO:0000313" key="7">
    <source>
        <dbReference type="Proteomes" id="UP000694843"/>
    </source>
</evidence>